<dbReference type="OrthoDB" id="8716700at2"/>
<dbReference type="InterPro" id="IPR010247">
    <property type="entry name" value="HutG_amidohyd"/>
</dbReference>
<reference evidence="1 2" key="1">
    <citation type="journal article" date="2011" name="Int. J. Syst. Evol. Microbiol.">
        <title>Description of Undibacterium oligocarboniphilum sp. nov., isolated from purified water, and Undibacterium pigrum strain CCUG 49012 as the type strain of Undibacterium parvum sp. nov., and emended descriptions of the genus Undibacterium and the species Undibacterium pigrum.</title>
        <authorList>
            <person name="Eder W."/>
            <person name="Wanner G."/>
            <person name="Ludwig W."/>
            <person name="Busse H.J."/>
            <person name="Ziemke-Kageler F."/>
            <person name="Lang E."/>
        </authorList>
    </citation>
    <scope>NUCLEOTIDE SEQUENCE [LARGE SCALE GENOMIC DNA]</scope>
    <source>
        <strain evidence="1 2">DSM 23061</strain>
    </source>
</reference>
<evidence type="ECO:0000313" key="1">
    <source>
        <dbReference type="EMBL" id="AZP12575.1"/>
    </source>
</evidence>
<gene>
    <name evidence="1" type="primary">hutG</name>
    <name evidence="1" type="ORF">EJN92_11510</name>
</gene>
<dbReference type="EC" id="3.5.1.68" evidence="1"/>
<proteinExistence type="predicted"/>
<evidence type="ECO:0000313" key="2">
    <source>
        <dbReference type="Proteomes" id="UP000275663"/>
    </source>
</evidence>
<dbReference type="SUPFAM" id="SSF53187">
    <property type="entry name" value="Zn-dependent exopeptidases"/>
    <property type="match status" value="1"/>
</dbReference>
<dbReference type="RefSeq" id="WP_126127954.1">
    <property type="nucleotide sequence ID" value="NZ_CP034464.1"/>
</dbReference>
<keyword evidence="1" id="KW-0378">Hydrolase</keyword>
<accession>A0A3S9HKF7</accession>
<dbReference type="AlphaFoldDB" id="A0A3S9HKF7"/>
<dbReference type="InterPro" id="IPR007709">
    <property type="entry name" value="N-FG_amidohydro"/>
</dbReference>
<keyword evidence="2" id="KW-1185">Reference proteome</keyword>
<dbReference type="Pfam" id="PF05013">
    <property type="entry name" value="FGase"/>
    <property type="match status" value="1"/>
</dbReference>
<dbReference type="EMBL" id="CP034464">
    <property type="protein sequence ID" value="AZP12575.1"/>
    <property type="molecule type" value="Genomic_DNA"/>
</dbReference>
<dbReference type="Proteomes" id="UP000275663">
    <property type="component" value="Chromosome"/>
</dbReference>
<dbReference type="KEGG" id="upv:EJN92_11510"/>
<protein>
    <submittedName>
        <fullName evidence="1">N-formylglutamate deformylase</fullName>
        <ecNumber evidence="1">3.5.1.68</ecNumber>
    </submittedName>
</protein>
<name>A0A3S9HKF7_9BURK</name>
<sequence length="271" mass="30336">MSQAFHFHTGHIPLLISMPHVGTVIAPEVSAQLLPVAQEKADTDWHLPLLYNMAQELGASVIHADYSRYVIDLNRSSDDSNLYPGQDTTGLCPLDTFAKQPLYPAGQTPDAAEVQRRITQYWQPYHQQLQSELERLRALHGVAVLWDAHSIASHVPRFFQGQLPDLNFGTADQKSCDISMQQALSATLRASKAPYSHVFNGRFKGGYITRNYGQPERNIHAVQLEMSQCIYMDEAAPYGYRPDLAAQVQPLLRELLATCITWAQQHKGAVV</sequence>
<dbReference type="NCBIfam" id="TIGR02017">
    <property type="entry name" value="hutG_amidohyd"/>
    <property type="match status" value="1"/>
</dbReference>
<organism evidence="1 2">
    <name type="scientific">Undibacterium parvum</name>
    <dbReference type="NCBI Taxonomy" id="401471"/>
    <lineage>
        <taxon>Bacteria</taxon>
        <taxon>Pseudomonadati</taxon>
        <taxon>Pseudomonadota</taxon>
        <taxon>Betaproteobacteria</taxon>
        <taxon>Burkholderiales</taxon>
        <taxon>Oxalobacteraceae</taxon>
        <taxon>Undibacterium</taxon>
    </lineage>
</organism>
<dbReference type="GO" id="GO:0050129">
    <property type="term" value="F:N-formylglutamate deformylase activity"/>
    <property type="evidence" value="ECO:0007669"/>
    <property type="project" value="UniProtKB-EC"/>
</dbReference>
<dbReference type="Gene3D" id="3.40.630.40">
    <property type="entry name" value="Zn-dependent exopeptidases"/>
    <property type="match status" value="1"/>
</dbReference>